<accession>A0A066RPR2</accession>
<reference evidence="1 2" key="1">
    <citation type="submission" date="2014-04" db="EMBL/GenBank/DDBJ databases">
        <title>Draft genome sequence of Photobacterium halotolerans S2753: a solonamide, ngercheumicin and holomycin producer.</title>
        <authorList>
            <person name="Machado H.R."/>
            <person name="Gram L."/>
        </authorList>
    </citation>
    <scope>NUCLEOTIDE SEQUENCE [LARGE SCALE GENOMIC DNA]</scope>
    <source>
        <strain evidence="1 2">S2753</strain>
    </source>
</reference>
<dbReference type="OrthoDB" id="5871922at2"/>
<evidence type="ECO:0000313" key="1">
    <source>
        <dbReference type="EMBL" id="KDM91096.1"/>
    </source>
</evidence>
<protein>
    <submittedName>
        <fullName evidence="1">Uncharacterized protein</fullName>
    </submittedName>
</protein>
<evidence type="ECO:0000313" key="2">
    <source>
        <dbReference type="Proteomes" id="UP000027192"/>
    </source>
</evidence>
<comment type="caution">
    <text evidence="1">The sequence shown here is derived from an EMBL/GenBank/DDBJ whole genome shotgun (WGS) entry which is preliminary data.</text>
</comment>
<dbReference type="EMBL" id="JMIB01000026">
    <property type="protein sequence ID" value="KDM91096.1"/>
    <property type="molecule type" value="Genomic_DNA"/>
</dbReference>
<gene>
    <name evidence="1" type="ORF">EA58_13160</name>
</gene>
<dbReference type="RefSeq" id="WP_036753275.1">
    <property type="nucleotide sequence ID" value="NZ_JAGSGC010000009.1"/>
</dbReference>
<name>A0A066RPR2_9GAMM</name>
<proteinExistence type="predicted"/>
<dbReference type="Proteomes" id="UP000027192">
    <property type="component" value="Unassembled WGS sequence"/>
</dbReference>
<sequence length="160" mass="17569">MQKQQTQPSQLIEAGAGESPASLYPRFGRILAIEGDSVRVTYDGCDMPSGMAARLGRQFSISELELAKQNALTCRIEFVGQDPNLPLITDIFFSLIEQRDELVLKAKNIRIEADNELVVASGGAQTRYEAGQKRVTTEGKYIHSQAEKSQKIQGAIIAIN</sequence>
<keyword evidence="2" id="KW-1185">Reference proteome</keyword>
<dbReference type="STRING" id="1654360.EA58_13160"/>
<organism evidence="1 2">
    <name type="scientific">Photobacterium galatheae</name>
    <dbReference type="NCBI Taxonomy" id="1654360"/>
    <lineage>
        <taxon>Bacteria</taxon>
        <taxon>Pseudomonadati</taxon>
        <taxon>Pseudomonadota</taxon>
        <taxon>Gammaproteobacteria</taxon>
        <taxon>Vibrionales</taxon>
        <taxon>Vibrionaceae</taxon>
        <taxon>Photobacterium</taxon>
    </lineage>
</organism>
<dbReference type="AlphaFoldDB" id="A0A066RPR2"/>